<evidence type="ECO:0000256" key="1">
    <source>
        <dbReference type="SAM" id="SignalP"/>
    </source>
</evidence>
<keyword evidence="3" id="KW-1185">Reference proteome</keyword>
<protein>
    <submittedName>
        <fullName evidence="2">Uncharacterized protein</fullName>
    </submittedName>
</protein>
<dbReference type="EMBL" id="JAGMVJ010000003">
    <property type="protein sequence ID" value="KAH7092533.1"/>
    <property type="molecule type" value="Genomic_DNA"/>
</dbReference>
<dbReference type="PANTHER" id="PTHR39603">
    <property type="entry name" value="CYANOVIRIN-N DOMAIN-CONTAINING PROTEIN"/>
    <property type="match status" value="1"/>
</dbReference>
<keyword evidence="1" id="KW-0732">Signal</keyword>
<dbReference type="OrthoDB" id="2112446at2759"/>
<sequence length="178" mass="18305">MVQITSILLSLAAIATAIPAGSSDPSIVHSDFSISSWVDSLASDPSNALTPSEALEQYNAGIGNALSKRQEFANCAQKGAQPAKAGDAVACINELAARGRAGQNCNVNAPTISQCKIGQAQIVTVKGTPGKGPDSVNCNEIAKTAGLIMDRCFRADQTVTGQAIFANAIAVHIQEPLI</sequence>
<feature type="signal peptide" evidence="1">
    <location>
        <begin position="1"/>
        <end position="23"/>
    </location>
</feature>
<reference evidence="2" key="1">
    <citation type="journal article" date="2021" name="Nat. Commun.">
        <title>Genetic determinants of endophytism in the Arabidopsis root mycobiome.</title>
        <authorList>
            <person name="Mesny F."/>
            <person name="Miyauchi S."/>
            <person name="Thiergart T."/>
            <person name="Pickel B."/>
            <person name="Atanasova L."/>
            <person name="Karlsson M."/>
            <person name="Huettel B."/>
            <person name="Barry K.W."/>
            <person name="Haridas S."/>
            <person name="Chen C."/>
            <person name="Bauer D."/>
            <person name="Andreopoulos W."/>
            <person name="Pangilinan J."/>
            <person name="LaButti K."/>
            <person name="Riley R."/>
            <person name="Lipzen A."/>
            <person name="Clum A."/>
            <person name="Drula E."/>
            <person name="Henrissat B."/>
            <person name="Kohler A."/>
            <person name="Grigoriev I.V."/>
            <person name="Martin F.M."/>
            <person name="Hacquard S."/>
        </authorList>
    </citation>
    <scope>NUCLEOTIDE SEQUENCE</scope>
    <source>
        <strain evidence="2">MPI-SDFR-AT-0120</strain>
    </source>
</reference>
<dbReference type="PANTHER" id="PTHR39603:SF1">
    <property type="entry name" value="CYANOVIRIN-N DOMAIN-CONTAINING PROTEIN"/>
    <property type="match status" value="1"/>
</dbReference>
<proteinExistence type="predicted"/>
<feature type="chain" id="PRO_5035430624" evidence="1">
    <location>
        <begin position="24"/>
        <end position="178"/>
    </location>
</feature>
<accession>A0A8K0RH49</accession>
<comment type="caution">
    <text evidence="2">The sequence shown here is derived from an EMBL/GenBank/DDBJ whole genome shotgun (WGS) entry which is preliminary data.</text>
</comment>
<gene>
    <name evidence="2" type="ORF">FB567DRAFT_588807</name>
</gene>
<evidence type="ECO:0000313" key="3">
    <source>
        <dbReference type="Proteomes" id="UP000813461"/>
    </source>
</evidence>
<dbReference type="Proteomes" id="UP000813461">
    <property type="component" value="Unassembled WGS sequence"/>
</dbReference>
<organism evidence="2 3">
    <name type="scientific">Paraphoma chrysanthemicola</name>
    <dbReference type="NCBI Taxonomy" id="798071"/>
    <lineage>
        <taxon>Eukaryota</taxon>
        <taxon>Fungi</taxon>
        <taxon>Dikarya</taxon>
        <taxon>Ascomycota</taxon>
        <taxon>Pezizomycotina</taxon>
        <taxon>Dothideomycetes</taxon>
        <taxon>Pleosporomycetidae</taxon>
        <taxon>Pleosporales</taxon>
        <taxon>Pleosporineae</taxon>
        <taxon>Phaeosphaeriaceae</taxon>
        <taxon>Paraphoma</taxon>
    </lineage>
</organism>
<name>A0A8K0RH49_9PLEO</name>
<dbReference type="AlphaFoldDB" id="A0A8K0RH49"/>
<evidence type="ECO:0000313" key="2">
    <source>
        <dbReference type="EMBL" id="KAH7092533.1"/>
    </source>
</evidence>